<feature type="transmembrane region" description="Helical" evidence="10">
    <location>
        <begin position="87"/>
        <end position="105"/>
    </location>
</feature>
<evidence type="ECO:0000313" key="13">
    <source>
        <dbReference type="Proteomes" id="UP001170379"/>
    </source>
</evidence>
<gene>
    <name evidence="10" type="primary">fluC</name>
    <name evidence="10" type="synonym">crcB</name>
    <name evidence="12" type="ORF">C7K25_08350</name>
</gene>
<keyword evidence="10" id="KW-0813">Transport</keyword>
<evidence type="ECO:0000256" key="3">
    <source>
        <dbReference type="ARBA" id="ARBA00022692"/>
    </source>
</evidence>
<evidence type="ECO:0000256" key="8">
    <source>
        <dbReference type="ARBA" id="ARBA00035585"/>
    </source>
</evidence>
<comment type="activity regulation">
    <text evidence="10">Na(+) is not transported, but it plays an essential structural role and its presence is essential for fluoride channel function.</text>
</comment>
<comment type="subcellular location">
    <subcellularLocation>
        <location evidence="1 10">Cell membrane</location>
        <topology evidence="1 10">Multi-pass membrane protein</topology>
    </subcellularLocation>
</comment>
<dbReference type="HAMAP" id="MF_00454">
    <property type="entry name" value="FluC"/>
    <property type="match status" value="1"/>
</dbReference>
<keyword evidence="13" id="KW-1185">Reference proteome</keyword>
<reference evidence="12" key="1">
    <citation type="submission" date="2018-03" db="EMBL/GenBank/DDBJ databases">
        <authorList>
            <person name="Nunes O.C."/>
            <person name="Lopes A.R."/>
            <person name="Froufe H."/>
            <person name="Munoz-Merida A."/>
            <person name="Barroso C."/>
            <person name="Egas C."/>
        </authorList>
    </citation>
    <scope>NUCLEOTIDE SEQUENCE</scope>
    <source>
        <strain evidence="12">ON4</strain>
    </source>
</reference>
<evidence type="ECO:0000256" key="1">
    <source>
        <dbReference type="ARBA" id="ARBA00004651"/>
    </source>
</evidence>
<evidence type="ECO:0000256" key="5">
    <source>
        <dbReference type="ARBA" id="ARBA00023136"/>
    </source>
</evidence>
<name>A0ABT7C886_9MICO</name>
<keyword evidence="3 10" id="KW-0812">Transmembrane</keyword>
<dbReference type="Proteomes" id="UP001170379">
    <property type="component" value="Unassembled WGS sequence"/>
</dbReference>
<keyword evidence="6 10" id="KW-0407">Ion channel</keyword>
<evidence type="ECO:0000256" key="4">
    <source>
        <dbReference type="ARBA" id="ARBA00022989"/>
    </source>
</evidence>
<organism evidence="12 13">
    <name type="scientific">Gulosibacter molinativorax</name>
    <dbReference type="NCBI Taxonomy" id="256821"/>
    <lineage>
        <taxon>Bacteria</taxon>
        <taxon>Bacillati</taxon>
        <taxon>Actinomycetota</taxon>
        <taxon>Actinomycetes</taxon>
        <taxon>Micrococcales</taxon>
        <taxon>Microbacteriaceae</taxon>
        <taxon>Gulosibacter</taxon>
    </lineage>
</organism>
<feature type="compositionally biased region" description="Pro residues" evidence="11">
    <location>
        <begin position="13"/>
        <end position="22"/>
    </location>
</feature>
<evidence type="ECO:0000256" key="7">
    <source>
        <dbReference type="ARBA" id="ARBA00035120"/>
    </source>
</evidence>
<feature type="region of interest" description="Disordered" evidence="11">
    <location>
        <begin position="1"/>
        <end position="22"/>
    </location>
</feature>
<feature type="binding site" evidence="10">
    <location>
        <position position="98"/>
    </location>
    <ligand>
        <name>Na(+)</name>
        <dbReference type="ChEBI" id="CHEBI:29101"/>
        <note>structural</note>
    </ligand>
</feature>
<protein>
    <recommendedName>
        <fullName evidence="10">Fluoride-specific ion channel FluC</fullName>
    </recommendedName>
</protein>
<comment type="catalytic activity">
    <reaction evidence="8">
        <text>fluoride(in) = fluoride(out)</text>
        <dbReference type="Rhea" id="RHEA:76159"/>
        <dbReference type="ChEBI" id="CHEBI:17051"/>
    </reaction>
    <physiologicalReaction direction="left-to-right" evidence="8">
        <dbReference type="Rhea" id="RHEA:76160"/>
    </physiologicalReaction>
</comment>
<dbReference type="Pfam" id="PF02537">
    <property type="entry name" value="CRCB"/>
    <property type="match status" value="1"/>
</dbReference>
<dbReference type="InterPro" id="IPR003691">
    <property type="entry name" value="FluC"/>
</dbReference>
<keyword evidence="10" id="KW-0479">Metal-binding</keyword>
<keyword evidence="2 10" id="KW-1003">Cell membrane</keyword>
<keyword evidence="5 10" id="KW-0472">Membrane</keyword>
<evidence type="ECO:0000313" key="12">
    <source>
        <dbReference type="EMBL" id="MDJ1371377.1"/>
    </source>
</evidence>
<dbReference type="SUPFAM" id="SSF103473">
    <property type="entry name" value="MFS general substrate transporter"/>
    <property type="match status" value="1"/>
</dbReference>
<keyword evidence="10" id="KW-0406">Ion transport</keyword>
<comment type="function">
    <text evidence="9 10">Fluoride-specific ion channel. Important for reducing fluoride concentration in the cell, thus reducing its toxicity.</text>
</comment>
<feature type="transmembrane region" description="Helical" evidence="10">
    <location>
        <begin position="30"/>
        <end position="48"/>
    </location>
</feature>
<reference evidence="12" key="2">
    <citation type="journal article" date="2022" name="Sci. Rep.">
        <title>In silico prediction of the enzymes involved in the degradation of the herbicide molinate by Gulosibacter molinativorax ON4T.</title>
        <authorList>
            <person name="Lopes A.R."/>
            <person name="Bunin E."/>
            <person name="Viana A.T."/>
            <person name="Froufe H."/>
            <person name="Munoz-Merida A."/>
            <person name="Pinho D."/>
            <person name="Figueiredo J."/>
            <person name="Barroso C."/>
            <person name="Vaz-Moreira I."/>
            <person name="Bellanger X."/>
            <person name="Egas C."/>
            <person name="Nunes O.C."/>
        </authorList>
    </citation>
    <scope>NUCLEOTIDE SEQUENCE</scope>
    <source>
        <strain evidence="12">ON4</strain>
    </source>
</reference>
<feature type="binding site" evidence="10">
    <location>
        <position position="95"/>
    </location>
    <ligand>
        <name>Na(+)</name>
        <dbReference type="ChEBI" id="CHEBI:29101"/>
        <note>structural</note>
    </ligand>
</feature>
<comment type="similarity">
    <text evidence="7 10">Belongs to the fluoride channel Fluc/FEX (TC 1.A.43) family.</text>
</comment>
<feature type="region of interest" description="Disordered" evidence="11">
    <location>
        <begin position="144"/>
        <end position="163"/>
    </location>
</feature>
<feature type="transmembrane region" description="Helical" evidence="10">
    <location>
        <begin position="60"/>
        <end position="80"/>
    </location>
</feature>
<evidence type="ECO:0000256" key="6">
    <source>
        <dbReference type="ARBA" id="ARBA00023303"/>
    </source>
</evidence>
<proteinExistence type="inferred from homology"/>
<keyword evidence="4 10" id="KW-1133">Transmembrane helix</keyword>
<evidence type="ECO:0000256" key="10">
    <source>
        <dbReference type="HAMAP-Rule" id="MF_00454"/>
    </source>
</evidence>
<evidence type="ECO:0000256" key="9">
    <source>
        <dbReference type="ARBA" id="ARBA00049940"/>
    </source>
</evidence>
<dbReference type="EMBL" id="PXVD01000012">
    <property type="protein sequence ID" value="MDJ1371377.1"/>
    <property type="molecule type" value="Genomic_DNA"/>
</dbReference>
<keyword evidence="10" id="KW-0915">Sodium</keyword>
<evidence type="ECO:0000256" key="11">
    <source>
        <dbReference type="SAM" id="MobiDB-lite"/>
    </source>
</evidence>
<feature type="transmembrane region" description="Helical" evidence="10">
    <location>
        <begin position="117"/>
        <end position="137"/>
    </location>
</feature>
<dbReference type="InterPro" id="IPR036259">
    <property type="entry name" value="MFS_trans_sf"/>
</dbReference>
<accession>A0ABT7C886</accession>
<sequence length="163" mass="16889">MSNPAAHGQAVPTDPPTNPRTPVPDLLRNAGLVFVGGALGALLRAVLIELFPADATSATTLAINLVGSFMLAWLTAALFGRRPRLQFLFGTGFLGGFTTYSALALDVTTRLIRGDMTGLLIAVLSLAGGIALARIGWQLGRLGRRKHPPSEPPTVPGGTAVAP</sequence>
<evidence type="ECO:0000256" key="2">
    <source>
        <dbReference type="ARBA" id="ARBA00022475"/>
    </source>
</evidence>
<comment type="caution">
    <text evidence="12">The sequence shown here is derived from an EMBL/GenBank/DDBJ whole genome shotgun (WGS) entry which is preliminary data.</text>
</comment>
<dbReference type="RefSeq" id="WP_084147509.1">
    <property type="nucleotide sequence ID" value="NZ_CP028426.1"/>
</dbReference>